<keyword evidence="5" id="KW-0539">Nucleus</keyword>
<dbReference type="InterPro" id="IPR032308">
    <property type="entry name" value="TDBD"/>
</dbReference>
<evidence type="ECO:0000256" key="5">
    <source>
        <dbReference type="ARBA" id="ARBA00023242"/>
    </source>
</evidence>
<dbReference type="GO" id="GO:0006357">
    <property type="term" value="P:regulation of transcription by RNA polymerase II"/>
    <property type="evidence" value="ECO:0007669"/>
    <property type="project" value="TreeGrafter"/>
</dbReference>
<keyword evidence="4" id="KW-0862">Zinc</keyword>
<dbReference type="Gene3D" id="3.40.630.30">
    <property type="match status" value="1"/>
</dbReference>
<evidence type="ECO:0000256" key="1">
    <source>
        <dbReference type="ARBA" id="ARBA00004123"/>
    </source>
</evidence>
<dbReference type="GO" id="GO:0005634">
    <property type="term" value="C:nucleus"/>
    <property type="evidence" value="ECO:0007669"/>
    <property type="project" value="UniProtKB-SubCell"/>
</dbReference>
<dbReference type="PANTHER" id="PTHR46309:SF12">
    <property type="entry name" value="GB|AAC80581.1"/>
    <property type="match status" value="1"/>
</dbReference>
<dbReference type="InterPro" id="IPR056511">
    <property type="entry name" value="IDM1_C"/>
</dbReference>
<evidence type="ECO:0000256" key="4">
    <source>
        <dbReference type="ARBA" id="ARBA00022833"/>
    </source>
</evidence>
<evidence type="ECO:0000313" key="11">
    <source>
        <dbReference type="Proteomes" id="UP000796880"/>
    </source>
</evidence>
<dbReference type="CDD" id="cd04301">
    <property type="entry name" value="NAT_SF"/>
    <property type="match status" value="1"/>
</dbReference>
<accession>A0A8K0E101</accession>
<evidence type="ECO:0000256" key="7">
    <source>
        <dbReference type="SAM" id="MobiDB-lite"/>
    </source>
</evidence>
<gene>
    <name evidence="10" type="ORF">FNV43_RR15140</name>
</gene>
<feature type="domain" description="N-acetyltransferase" evidence="9">
    <location>
        <begin position="415"/>
        <end position="548"/>
    </location>
</feature>
<sequence length="607" mass="67913">MYSSLQDACKGYLDGVSYSMSVASILTPVKGINFKGSQLTSSDPSSVLNSFNFQENLGPPIAPSKPLSGESSSMVNLHKPMELGKVKRFGKLRRKRSDDLLDDEPLMLYMQNNLYAANGLKIDGKLRRQKDQFATLPKLKRRKMSGPLIKLADSLGGSQPTHLLSQCVREEVVPTSSHHNPRTLLSWLIDNKVVFPRMKVSYLTRKDGNPVAKGRITNDGVKCSCCQKVFTLSSFEAHAGSESEKPASNIYLKDGRSLLDCQMQMIGDSKMQSFMRKSFNRMKGNWVQGENDYICSVCHYGGELMLCDQCPSSFHKSCLGLKEIPNDDWFCPSCCCGICGQRKFKMTKSILWIKVFSPVIFSGLQELLGKPIPVGTKNLTWSLLKSMKADSCDIDAPGFDALMDNYCKLNVAISVLHECFEPVKEPHARRDLVEDVIFSRESDLNRLNFRGFYTLLLEKSGELITVAAVRVYGKVAEVPLIGTQFHYRRLGMCRILMNELEKKLMELGVERLVLPAIPSVLNTWTTSFGFSRMTTSERLQFLEYSFLDFQDSIMCQKLLGKNPSADLSPLEGIQPEFHNDIEVDGSSAASEVYQAEQTEDSGILDQG</sequence>
<dbReference type="InterPro" id="IPR019787">
    <property type="entry name" value="Znf_PHD-finger"/>
</dbReference>
<dbReference type="InterPro" id="IPR042163">
    <property type="entry name" value="PHF12"/>
</dbReference>
<dbReference type="Gene3D" id="3.30.40.10">
    <property type="entry name" value="Zinc/RING finger domain, C3HC4 (zinc finger)"/>
    <property type="match status" value="1"/>
</dbReference>
<dbReference type="Pfam" id="PF00628">
    <property type="entry name" value="PHD"/>
    <property type="match status" value="1"/>
</dbReference>
<dbReference type="InterPro" id="IPR013083">
    <property type="entry name" value="Znf_RING/FYVE/PHD"/>
</dbReference>
<evidence type="ECO:0000256" key="3">
    <source>
        <dbReference type="ARBA" id="ARBA00022771"/>
    </source>
</evidence>
<dbReference type="CDD" id="cd15532">
    <property type="entry name" value="PHD2_CHD_II"/>
    <property type="match status" value="1"/>
</dbReference>
<dbReference type="InterPro" id="IPR001965">
    <property type="entry name" value="Znf_PHD"/>
</dbReference>
<evidence type="ECO:0000256" key="2">
    <source>
        <dbReference type="ARBA" id="ARBA00022723"/>
    </source>
</evidence>
<comment type="subcellular location">
    <subcellularLocation>
        <location evidence="1">Nucleus</location>
    </subcellularLocation>
</comment>
<protein>
    <submittedName>
        <fullName evidence="10">Uncharacterized protein</fullName>
    </submittedName>
</protein>
<dbReference type="SUPFAM" id="SSF55729">
    <property type="entry name" value="Acyl-CoA N-acyltransferases (Nat)"/>
    <property type="match status" value="1"/>
</dbReference>
<dbReference type="AlphaFoldDB" id="A0A8K0E101"/>
<dbReference type="GO" id="GO:0003714">
    <property type="term" value="F:transcription corepressor activity"/>
    <property type="evidence" value="ECO:0007669"/>
    <property type="project" value="InterPro"/>
</dbReference>
<evidence type="ECO:0000259" key="8">
    <source>
        <dbReference type="PROSITE" id="PS50016"/>
    </source>
</evidence>
<reference evidence="10" key="1">
    <citation type="submission" date="2020-03" db="EMBL/GenBank/DDBJ databases">
        <title>A high-quality chromosome-level genome assembly of a woody plant with both climbing and erect habits, Rhamnella rubrinervis.</title>
        <authorList>
            <person name="Lu Z."/>
            <person name="Yang Y."/>
            <person name="Zhu X."/>
            <person name="Sun Y."/>
        </authorList>
    </citation>
    <scope>NUCLEOTIDE SEQUENCE</scope>
    <source>
        <strain evidence="10">BYM</strain>
        <tissue evidence="10">Leaf</tissue>
    </source>
</reference>
<keyword evidence="11" id="KW-1185">Reference proteome</keyword>
<dbReference type="EMBL" id="VOIH02000007">
    <property type="protein sequence ID" value="KAF3441227.1"/>
    <property type="molecule type" value="Genomic_DNA"/>
</dbReference>
<dbReference type="PROSITE" id="PS50016">
    <property type="entry name" value="ZF_PHD_2"/>
    <property type="match status" value="1"/>
</dbReference>
<keyword evidence="2" id="KW-0479">Metal-binding</keyword>
<proteinExistence type="predicted"/>
<dbReference type="GO" id="GO:0016747">
    <property type="term" value="F:acyltransferase activity, transferring groups other than amino-acyl groups"/>
    <property type="evidence" value="ECO:0007669"/>
    <property type="project" value="InterPro"/>
</dbReference>
<dbReference type="InterPro" id="IPR011011">
    <property type="entry name" value="Znf_FYVE_PHD"/>
</dbReference>
<dbReference type="PANTHER" id="PTHR46309">
    <property type="entry name" value="PHD FINGER PROTEIN 12"/>
    <property type="match status" value="1"/>
</dbReference>
<dbReference type="GO" id="GO:0008270">
    <property type="term" value="F:zinc ion binding"/>
    <property type="evidence" value="ECO:0007669"/>
    <property type="project" value="UniProtKB-KW"/>
</dbReference>
<name>A0A8K0E101_9ROSA</name>
<dbReference type="Pfam" id="PF23209">
    <property type="entry name" value="IDM1_C"/>
    <property type="match status" value="1"/>
</dbReference>
<dbReference type="InterPro" id="IPR000182">
    <property type="entry name" value="GNAT_dom"/>
</dbReference>
<feature type="region of interest" description="Disordered" evidence="7">
    <location>
        <begin position="588"/>
        <end position="607"/>
    </location>
</feature>
<evidence type="ECO:0000259" key="9">
    <source>
        <dbReference type="PROSITE" id="PS51186"/>
    </source>
</evidence>
<dbReference type="SUPFAM" id="SSF57903">
    <property type="entry name" value="FYVE/PHD zinc finger"/>
    <property type="match status" value="1"/>
</dbReference>
<dbReference type="InterPro" id="IPR019786">
    <property type="entry name" value="Zinc_finger_PHD-type_CS"/>
</dbReference>
<keyword evidence="3 6" id="KW-0863">Zinc-finger</keyword>
<dbReference type="OrthoDB" id="1903104at2759"/>
<dbReference type="PROSITE" id="PS51186">
    <property type="entry name" value="GNAT"/>
    <property type="match status" value="1"/>
</dbReference>
<evidence type="ECO:0000256" key="6">
    <source>
        <dbReference type="PROSITE-ProRule" id="PRU00146"/>
    </source>
</evidence>
<dbReference type="Proteomes" id="UP000796880">
    <property type="component" value="Unassembled WGS sequence"/>
</dbReference>
<evidence type="ECO:0000313" key="10">
    <source>
        <dbReference type="EMBL" id="KAF3441227.1"/>
    </source>
</evidence>
<dbReference type="InterPro" id="IPR016181">
    <property type="entry name" value="Acyl_CoA_acyltransferase"/>
</dbReference>
<feature type="domain" description="PHD-type" evidence="8">
    <location>
        <begin position="292"/>
        <end position="337"/>
    </location>
</feature>
<dbReference type="PROSITE" id="PS01359">
    <property type="entry name" value="ZF_PHD_1"/>
    <property type="match status" value="1"/>
</dbReference>
<dbReference type="Pfam" id="PF16135">
    <property type="entry name" value="TDBD"/>
    <property type="match status" value="1"/>
</dbReference>
<comment type="caution">
    <text evidence="10">The sequence shown here is derived from an EMBL/GenBank/DDBJ whole genome shotgun (WGS) entry which is preliminary data.</text>
</comment>
<organism evidence="10 11">
    <name type="scientific">Rhamnella rubrinervis</name>
    <dbReference type="NCBI Taxonomy" id="2594499"/>
    <lineage>
        <taxon>Eukaryota</taxon>
        <taxon>Viridiplantae</taxon>
        <taxon>Streptophyta</taxon>
        <taxon>Embryophyta</taxon>
        <taxon>Tracheophyta</taxon>
        <taxon>Spermatophyta</taxon>
        <taxon>Magnoliopsida</taxon>
        <taxon>eudicotyledons</taxon>
        <taxon>Gunneridae</taxon>
        <taxon>Pentapetalae</taxon>
        <taxon>rosids</taxon>
        <taxon>fabids</taxon>
        <taxon>Rosales</taxon>
        <taxon>Rhamnaceae</taxon>
        <taxon>rhamnoid group</taxon>
        <taxon>Rhamneae</taxon>
        <taxon>Rhamnella</taxon>
    </lineage>
</organism>
<dbReference type="SMART" id="SM00249">
    <property type="entry name" value="PHD"/>
    <property type="match status" value="1"/>
</dbReference>